<evidence type="ECO:0000313" key="1">
    <source>
        <dbReference type="EMBL" id="KAI9914559.1"/>
    </source>
</evidence>
<dbReference type="Proteomes" id="UP001163321">
    <property type="component" value="Chromosome 3"/>
</dbReference>
<organism evidence="1 2">
    <name type="scientific">Peronosclerospora sorghi</name>
    <dbReference type="NCBI Taxonomy" id="230839"/>
    <lineage>
        <taxon>Eukaryota</taxon>
        <taxon>Sar</taxon>
        <taxon>Stramenopiles</taxon>
        <taxon>Oomycota</taxon>
        <taxon>Peronosporomycetes</taxon>
        <taxon>Peronosporales</taxon>
        <taxon>Peronosporaceae</taxon>
        <taxon>Peronosclerospora</taxon>
    </lineage>
</organism>
<proteinExistence type="predicted"/>
<comment type="caution">
    <text evidence="1">The sequence shown here is derived from an EMBL/GenBank/DDBJ whole genome shotgun (WGS) entry which is preliminary data.</text>
</comment>
<name>A0ACC0W718_9STRA</name>
<keyword evidence="2" id="KW-1185">Reference proteome</keyword>
<sequence length="101" mass="11022">MDILILPNCGPFVFQASPCSNVKSTEAEIQKSQEQSVKNRVFLTCPLLAFPVKKPCKTKRGPAKHWESAPVLVPENLAGYLTEIQDVVGDGNYGYRGIATA</sequence>
<dbReference type="EMBL" id="CM047582">
    <property type="protein sequence ID" value="KAI9914559.1"/>
    <property type="molecule type" value="Genomic_DNA"/>
</dbReference>
<gene>
    <name evidence="1" type="ORF">PsorP6_007450</name>
</gene>
<protein>
    <submittedName>
        <fullName evidence="1">Uncharacterized protein</fullName>
    </submittedName>
</protein>
<accession>A0ACC0W718</accession>
<reference evidence="1 2" key="1">
    <citation type="journal article" date="2022" name="bioRxiv">
        <title>The genome of the oomycete Peronosclerospora sorghi, a cosmopolitan pathogen of maize and sorghum, is inflated with dispersed pseudogenes.</title>
        <authorList>
            <person name="Fletcher K."/>
            <person name="Martin F."/>
            <person name="Isakeit T."/>
            <person name="Cavanaugh K."/>
            <person name="Magill C."/>
            <person name="Michelmore R."/>
        </authorList>
    </citation>
    <scope>NUCLEOTIDE SEQUENCE [LARGE SCALE GENOMIC DNA]</scope>
    <source>
        <strain evidence="1">P6</strain>
    </source>
</reference>
<evidence type="ECO:0000313" key="2">
    <source>
        <dbReference type="Proteomes" id="UP001163321"/>
    </source>
</evidence>